<evidence type="ECO:0000313" key="1">
    <source>
        <dbReference type="EMBL" id="KGO86681.1"/>
    </source>
</evidence>
<accession>A0A0A2M532</accession>
<evidence type="ECO:0000313" key="2">
    <source>
        <dbReference type="Proteomes" id="UP000030121"/>
    </source>
</evidence>
<dbReference type="EMBL" id="JRLW01000024">
    <property type="protein sequence ID" value="KGO86681.1"/>
    <property type="molecule type" value="Genomic_DNA"/>
</dbReference>
<dbReference type="AlphaFoldDB" id="A0A0A2M532"/>
<comment type="caution">
    <text evidence="1">The sequence shown here is derived from an EMBL/GenBank/DDBJ whole genome shotgun (WGS) entry which is preliminary data.</text>
</comment>
<dbReference type="eggNOG" id="ENOG5030Z9B">
    <property type="taxonomic scope" value="Bacteria"/>
</dbReference>
<dbReference type="OrthoDB" id="1119276at2"/>
<keyword evidence="2" id="KW-1185">Reference proteome</keyword>
<gene>
    <name evidence="1" type="ORF">Q764_13485</name>
</gene>
<sequence length="137" mass="16163">MTNQNDYKKLYETEKFVIGHIYENAYLIEKVTKKSIFIGSFYGDPECALISRDNTWGLIGGSSLLLLIFKELIEIHDVELDWIRGLRQTDNFKVEILTDPFSDNSAIWEFNILTKEKRKIKDFPKYKGKPYSENIEW</sequence>
<name>A0A0A2M532_9FLAO</name>
<dbReference type="RefSeq" id="WP_026980939.1">
    <property type="nucleotide sequence ID" value="NZ_AUCZ01000017.1"/>
</dbReference>
<organism evidence="1 2">
    <name type="scientific">Flavobacterium suncheonense GH29-5 = DSM 17707</name>
    <dbReference type="NCBI Taxonomy" id="1121899"/>
    <lineage>
        <taxon>Bacteria</taxon>
        <taxon>Pseudomonadati</taxon>
        <taxon>Bacteroidota</taxon>
        <taxon>Flavobacteriia</taxon>
        <taxon>Flavobacteriales</taxon>
        <taxon>Flavobacteriaceae</taxon>
        <taxon>Flavobacterium</taxon>
    </lineage>
</organism>
<reference evidence="1 2" key="1">
    <citation type="submission" date="2013-09" db="EMBL/GenBank/DDBJ databases">
        <authorList>
            <person name="Zeng Z."/>
            <person name="Chen C."/>
        </authorList>
    </citation>
    <scope>NUCLEOTIDE SEQUENCE [LARGE SCALE GENOMIC DNA]</scope>
    <source>
        <strain evidence="1 2">GH29-5</strain>
    </source>
</reference>
<protein>
    <submittedName>
        <fullName evidence="1">Uncharacterized protein</fullName>
    </submittedName>
</protein>
<proteinExistence type="predicted"/>
<dbReference type="Proteomes" id="UP000030121">
    <property type="component" value="Unassembled WGS sequence"/>
</dbReference>